<feature type="transmembrane region" description="Helical" evidence="2">
    <location>
        <begin position="528"/>
        <end position="552"/>
    </location>
</feature>
<organism evidence="4 5">
    <name type="scientific">Phyllosticta citriasiana</name>
    <dbReference type="NCBI Taxonomy" id="595635"/>
    <lineage>
        <taxon>Eukaryota</taxon>
        <taxon>Fungi</taxon>
        <taxon>Dikarya</taxon>
        <taxon>Ascomycota</taxon>
        <taxon>Pezizomycotina</taxon>
        <taxon>Dothideomycetes</taxon>
        <taxon>Dothideomycetes incertae sedis</taxon>
        <taxon>Botryosphaeriales</taxon>
        <taxon>Phyllostictaceae</taxon>
        <taxon>Phyllosticta</taxon>
    </lineage>
</organism>
<reference evidence="4 5" key="1">
    <citation type="submission" date="2024-04" db="EMBL/GenBank/DDBJ databases">
        <title>Phyllosticta paracitricarpa is synonymous to the EU quarantine fungus P. citricarpa based on phylogenomic analyses.</title>
        <authorList>
            <consortium name="Lawrence Berkeley National Laboratory"/>
            <person name="Van Ingen-Buijs V.A."/>
            <person name="Van Westerhoven A.C."/>
            <person name="Haridas S."/>
            <person name="Skiadas P."/>
            <person name="Martin F."/>
            <person name="Groenewald J.Z."/>
            <person name="Crous P.W."/>
            <person name="Seidl M.F."/>
        </authorList>
    </citation>
    <scope>NUCLEOTIDE SEQUENCE [LARGE SCALE GENOMIC DNA]</scope>
    <source>
        <strain evidence="4 5">CBS 123371</strain>
    </source>
</reference>
<feature type="transmembrane region" description="Helical" evidence="2">
    <location>
        <begin position="476"/>
        <end position="493"/>
    </location>
</feature>
<feature type="region of interest" description="Disordered" evidence="1">
    <location>
        <begin position="1"/>
        <end position="107"/>
    </location>
</feature>
<evidence type="ECO:0000256" key="1">
    <source>
        <dbReference type="SAM" id="MobiDB-lite"/>
    </source>
</evidence>
<sequence>MTHTHTPMASYPMHHTNRPRRASTSSRRSDTSTIALVSGETERPRREDIWRRREREQHRRTTERRGHWEQLESRERERPDQTRGIKREHLGQKARAPPAPNPAPNKPPVVGFWDPSLSAVRRQAVRLWVYTTVILILFILSVLSIYWGVFSNLPENLGTLTIFVVDMDGAPPYNTSGHRLFVGPTMVALAEEYRAQGNTLGFTAIAGDSYDNDPVAVRQAVYDWEAWGAVVINPNASALLFSSLEKGNKTFDPAGACQFTYVGSRDETNINSFILPIMADFLTAGLGRAGRQWSQKALDAAAGDKGPNKTLLSHLRDAPQLLNPGIGFSTYDLRPFNPLVGIPAVSIGLIYLVILSFFSFSFYLPIHAKYISRPAPHLPVLKPPHYILWRWLSTTTAYIFLSLAYSSISLAYGINFSGSGGAQRVSSTYSTSLAFGNSPAYGSNSFLVYWALNFFAMMALGLACENVAMIVGAPWVGLWLIFWVITNVSTAFYDVDIEPGFYRWGYAWPLHHVVQGAKQILFDLHSQIGINFAVLIAWAIVNTALFPFACWFMKWKKMKGVNEYWR</sequence>
<feature type="compositionally biased region" description="Pro residues" evidence="1">
    <location>
        <begin position="97"/>
        <end position="107"/>
    </location>
</feature>
<gene>
    <name evidence="4" type="ORF">IWZ03DRAFT_214430</name>
</gene>
<keyword evidence="2" id="KW-0812">Transmembrane</keyword>
<dbReference type="InterPro" id="IPR022703">
    <property type="entry name" value="DUF3533"/>
</dbReference>
<dbReference type="EMBL" id="JBBPHU010000008">
    <property type="protein sequence ID" value="KAK7514491.1"/>
    <property type="molecule type" value="Genomic_DNA"/>
</dbReference>
<keyword evidence="5" id="KW-1185">Reference proteome</keyword>
<dbReference type="PANTHER" id="PTHR34814:SF1">
    <property type="entry name" value="NITROSOGUANIDINE RESISTANCE PROTEIN SNG1"/>
    <property type="match status" value="1"/>
</dbReference>
<name>A0ABR1KGC7_9PEZI</name>
<dbReference type="PANTHER" id="PTHR34814">
    <property type="entry name" value="NITROSOGUANIDINE RESISTANCE PROTEIN SNG1"/>
    <property type="match status" value="1"/>
</dbReference>
<dbReference type="Pfam" id="PF12051">
    <property type="entry name" value="DUF3533"/>
    <property type="match status" value="1"/>
</dbReference>
<accession>A0ABR1KGC7</accession>
<dbReference type="Proteomes" id="UP001363622">
    <property type="component" value="Unassembled WGS sequence"/>
</dbReference>
<feature type="transmembrane region" description="Helical" evidence="2">
    <location>
        <begin position="446"/>
        <end position="464"/>
    </location>
</feature>
<evidence type="ECO:0000313" key="5">
    <source>
        <dbReference type="Proteomes" id="UP001363622"/>
    </source>
</evidence>
<protein>
    <recommendedName>
        <fullName evidence="3">DUF3533 domain-containing protein</fullName>
    </recommendedName>
</protein>
<comment type="caution">
    <text evidence="4">The sequence shown here is derived from an EMBL/GenBank/DDBJ whole genome shotgun (WGS) entry which is preliminary data.</text>
</comment>
<feature type="transmembrane region" description="Helical" evidence="2">
    <location>
        <begin position="340"/>
        <end position="366"/>
    </location>
</feature>
<evidence type="ECO:0000259" key="3">
    <source>
        <dbReference type="Pfam" id="PF12051"/>
    </source>
</evidence>
<dbReference type="InterPro" id="IPR053001">
    <property type="entry name" value="MNNG_permease-like"/>
</dbReference>
<evidence type="ECO:0000313" key="4">
    <source>
        <dbReference type="EMBL" id="KAK7514491.1"/>
    </source>
</evidence>
<feature type="transmembrane region" description="Helical" evidence="2">
    <location>
        <begin position="127"/>
        <end position="149"/>
    </location>
</feature>
<proteinExistence type="predicted"/>
<feature type="domain" description="DUF3533" evidence="3">
    <location>
        <begin position="132"/>
        <end position="543"/>
    </location>
</feature>
<keyword evidence="2" id="KW-1133">Transmembrane helix</keyword>
<evidence type="ECO:0000256" key="2">
    <source>
        <dbReference type="SAM" id="Phobius"/>
    </source>
</evidence>
<feature type="transmembrane region" description="Helical" evidence="2">
    <location>
        <begin position="387"/>
        <end position="408"/>
    </location>
</feature>
<feature type="compositionally biased region" description="Basic and acidic residues" evidence="1">
    <location>
        <begin position="40"/>
        <end position="91"/>
    </location>
</feature>
<keyword evidence="2" id="KW-0472">Membrane</keyword>